<dbReference type="AlphaFoldDB" id="A6GFC8"/>
<dbReference type="STRING" id="391625.PPSIR1_04233"/>
<evidence type="ECO:0000256" key="2">
    <source>
        <dbReference type="RuleBase" id="RU003707"/>
    </source>
</evidence>
<dbReference type="Proteomes" id="UP000005801">
    <property type="component" value="Unassembled WGS sequence"/>
</dbReference>
<name>A6GFC8_9BACT</name>
<dbReference type="eggNOG" id="COG1024">
    <property type="taxonomic scope" value="Bacteria"/>
</dbReference>
<dbReference type="EMBL" id="ABCS01000092">
    <property type="protein sequence ID" value="EDM75413.1"/>
    <property type="molecule type" value="Genomic_DNA"/>
</dbReference>
<evidence type="ECO:0000313" key="4">
    <source>
        <dbReference type="Proteomes" id="UP000005801"/>
    </source>
</evidence>
<dbReference type="Pfam" id="PF00378">
    <property type="entry name" value="ECH_1"/>
    <property type="match status" value="1"/>
</dbReference>
<gene>
    <name evidence="3" type="ORF">PPSIR1_04233</name>
</gene>
<comment type="similarity">
    <text evidence="1 2">Belongs to the enoyl-CoA hydratase/isomerase family.</text>
</comment>
<dbReference type="PROSITE" id="PS00166">
    <property type="entry name" value="ENOYL_COA_HYDRATASE"/>
    <property type="match status" value="1"/>
</dbReference>
<evidence type="ECO:0000256" key="1">
    <source>
        <dbReference type="ARBA" id="ARBA00005254"/>
    </source>
</evidence>
<dbReference type="RefSeq" id="WP_006975418.1">
    <property type="nucleotide sequence ID" value="NZ_ABCS01000092.1"/>
</dbReference>
<dbReference type="GO" id="GO:0006635">
    <property type="term" value="P:fatty acid beta-oxidation"/>
    <property type="evidence" value="ECO:0007669"/>
    <property type="project" value="TreeGrafter"/>
</dbReference>
<dbReference type="Gene3D" id="3.90.226.10">
    <property type="entry name" value="2-enoyl-CoA Hydratase, Chain A, domain 1"/>
    <property type="match status" value="1"/>
</dbReference>
<dbReference type="SUPFAM" id="SSF52096">
    <property type="entry name" value="ClpP/crotonase"/>
    <property type="match status" value="1"/>
</dbReference>
<comment type="caution">
    <text evidence="3">The sequence shown here is derived from an EMBL/GenBank/DDBJ whole genome shotgun (WGS) entry which is preliminary data.</text>
</comment>
<accession>A6GFC8</accession>
<dbReference type="GO" id="GO:0016853">
    <property type="term" value="F:isomerase activity"/>
    <property type="evidence" value="ECO:0007669"/>
    <property type="project" value="UniProtKB-KW"/>
</dbReference>
<protein>
    <submittedName>
        <fullName evidence="3">Enoyl-CoA hydratase/isomerase</fullName>
    </submittedName>
</protein>
<dbReference type="PANTHER" id="PTHR11941">
    <property type="entry name" value="ENOYL-COA HYDRATASE-RELATED"/>
    <property type="match status" value="1"/>
</dbReference>
<keyword evidence="4" id="KW-1185">Reference proteome</keyword>
<dbReference type="OrthoDB" id="5365311at2"/>
<dbReference type="InterPro" id="IPR029045">
    <property type="entry name" value="ClpP/crotonase-like_dom_sf"/>
</dbReference>
<reference evidence="3 4" key="1">
    <citation type="submission" date="2007-06" db="EMBL/GenBank/DDBJ databases">
        <authorList>
            <person name="Shimkets L."/>
            <person name="Ferriera S."/>
            <person name="Johnson J."/>
            <person name="Kravitz S."/>
            <person name="Beeson K."/>
            <person name="Sutton G."/>
            <person name="Rogers Y.-H."/>
            <person name="Friedman R."/>
            <person name="Frazier M."/>
            <person name="Venter J.C."/>
        </authorList>
    </citation>
    <scope>NUCLEOTIDE SEQUENCE [LARGE SCALE GENOMIC DNA]</scope>
    <source>
        <strain evidence="3 4">SIR-1</strain>
    </source>
</reference>
<dbReference type="InterPro" id="IPR001753">
    <property type="entry name" value="Enoyl-CoA_hydra/iso"/>
</dbReference>
<dbReference type="PANTHER" id="PTHR11941:SF54">
    <property type="entry name" value="ENOYL-COA HYDRATASE, MITOCHONDRIAL"/>
    <property type="match status" value="1"/>
</dbReference>
<sequence length="258" mass="27516">MADESNTTETQPPEGVREEELEPGILRWLLDSPRRRNAISPAVFDWISERCGSLAGEVVIIRGSGDDAFSAGFDLTALATELQASKGPPDLTLIRATRAMQAANATFLASLNGYVIGAAVELVSACDLRIAREGASLRLPAGRLGVVYHAAGLARIHAAFGGTIARRLLLVGEKVPIEDARASLCGLVPAAELDGATLETAQYIRQQSSISVAGNRRLLRALDRVQSLPADLLESHQIARQQAYQTIAGIKPEAVRET</sequence>
<dbReference type="InterPro" id="IPR018376">
    <property type="entry name" value="Enoyl-CoA_hyd/isom_CS"/>
</dbReference>
<dbReference type="CDD" id="cd06558">
    <property type="entry name" value="crotonase-like"/>
    <property type="match status" value="1"/>
</dbReference>
<keyword evidence="3" id="KW-0413">Isomerase</keyword>
<evidence type="ECO:0000313" key="3">
    <source>
        <dbReference type="EMBL" id="EDM75413.1"/>
    </source>
</evidence>
<organism evidence="3 4">
    <name type="scientific">Plesiocystis pacifica SIR-1</name>
    <dbReference type="NCBI Taxonomy" id="391625"/>
    <lineage>
        <taxon>Bacteria</taxon>
        <taxon>Pseudomonadati</taxon>
        <taxon>Myxococcota</taxon>
        <taxon>Polyangia</taxon>
        <taxon>Nannocystales</taxon>
        <taxon>Nannocystaceae</taxon>
        <taxon>Plesiocystis</taxon>
    </lineage>
</organism>
<proteinExistence type="inferred from homology"/>